<protein>
    <submittedName>
        <fullName evidence="1">Uncharacterized protein</fullName>
    </submittedName>
</protein>
<dbReference type="AlphaFoldDB" id="A0AA35TUD3"/>
<comment type="caution">
    <text evidence="1">The sequence shown here is derived from an EMBL/GenBank/DDBJ whole genome shotgun (WGS) entry which is preliminary data.</text>
</comment>
<dbReference type="Proteomes" id="UP001174909">
    <property type="component" value="Unassembled WGS sequence"/>
</dbReference>
<accession>A0AA35TUD3</accession>
<name>A0AA35TUD3_GEOBA</name>
<reference evidence="1" key="1">
    <citation type="submission" date="2023-03" db="EMBL/GenBank/DDBJ databases">
        <authorList>
            <person name="Steffen K."/>
            <person name="Cardenas P."/>
        </authorList>
    </citation>
    <scope>NUCLEOTIDE SEQUENCE</scope>
</reference>
<sequence>MCNNLITSLLKTIHEVNAVSSPCFRHHYSYYFQQLQFVYGSLSTTYP</sequence>
<evidence type="ECO:0000313" key="2">
    <source>
        <dbReference type="Proteomes" id="UP001174909"/>
    </source>
</evidence>
<proteinExistence type="predicted"/>
<evidence type="ECO:0000313" key="1">
    <source>
        <dbReference type="EMBL" id="CAI8054374.1"/>
    </source>
</evidence>
<dbReference type="EMBL" id="CASHTH010004171">
    <property type="protein sequence ID" value="CAI8054374.1"/>
    <property type="molecule type" value="Genomic_DNA"/>
</dbReference>
<gene>
    <name evidence="1" type="ORF">GBAR_LOCUS29677</name>
</gene>
<keyword evidence="2" id="KW-1185">Reference proteome</keyword>
<organism evidence="1 2">
    <name type="scientific">Geodia barretti</name>
    <name type="common">Barrett's horny sponge</name>
    <dbReference type="NCBI Taxonomy" id="519541"/>
    <lineage>
        <taxon>Eukaryota</taxon>
        <taxon>Metazoa</taxon>
        <taxon>Porifera</taxon>
        <taxon>Demospongiae</taxon>
        <taxon>Heteroscleromorpha</taxon>
        <taxon>Tetractinellida</taxon>
        <taxon>Astrophorina</taxon>
        <taxon>Geodiidae</taxon>
        <taxon>Geodia</taxon>
    </lineage>
</organism>